<gene>
    <name evidence="5" type="ORF">EZE20_10575</name>
</gene>
<evidence type="ECO:0000313" key="6">
    <source>
        <dbReference type="Proteomes" id="UP000295706"/>
    </source>
</evidence>
<dbReference type="PANTHER" id="PTHR30313:SF2">
    <property type="entry name" value="DNA PRIMASE"/>
    <property type="match status" value="1"/>
</dbReference>
<dbReference type="InterPro" id="IPR036977">
    <property type="entry name" value="DNA_primase_Znf_CHC2"/>
</dbReference>
<dbReference type="GO" id="GO:0003677">
    <property type="term" value="F:DNA binding"/>
    <property type="evidence" value="ECO:0007669"/>
    <property type="project" value="InterPro"/>
</dbReference>
<keyword evidence="1" id="KW-0479">Metal-binding</keyword>
<evidence type="ECO:0000256" key="1">
    <source>
        <dbReference type="ARBA" id="ARBA00022723"/>
    </source>
</evidence>
<keyword evidence="2" id="KW-0863">Zinc-finger</keyword>
<dbReference type="GO" id="GO:0005737">
    <property type="term" value="C:cytoplasm"/>
    <property type="evidence" value="ECO:0007669"/>
    <property type="project" value="TreeGrafter"/>
</dbReference>
<dbReference type="InterPro" id="IPR034151">
    <property type="entry name" value="TOPRIM_DnaG_bac"/>
</dbReference>
<dbReference type="GO" id="GO:0006269">
    <property type="term" value="P:DNA replication, synthesis of primer"/>
    <property type="evidence" value="ECO:0007669"/>
    <property type="project" value="TreeGrafter"/>
</dbReference>
<dbReference type="Gene3D" id="3.40.1360.10">
    <property type="match status" value="1"/>
</dbReference>
<dbReference type="InterPro" id="IPR002694">
    <property type="entry name" value="Znf_CHC2"/>
</dbReference>
<evidence type="ECO:0000313" key="5">
    <source>
        <dbReference type="EMBL" id="TDB65146.1"/>
    </source>
</evidence>
<comment type="caution">
    <text evidence="5">The sequence shown here is derived from an EMBL/GenBank/DDBJ whole genome shotgun (WGS) entry which is preliminary data.</text>
</comment>
<dbReference type="EMBL" id="SMJU01000006">
    <property type="protein sequence ID" value="TDB65146.1"/>
    <property type="molecule type" value="Genomic_DNA"/>
</dbReference>
<keyword evidence="3" id="KW-0862">Zinc</keyword>
<protein>
    <recommendedName>
        <fullName evidence="4">Zinc finger CHC2-type domain-containing protein</fullName>
    </recommendedName>
</protein>
<dbReference type="CDD" id="cd03364">
    <property type="entry name" value="TOPRIM_DnaG_primases"/>
    <property type="match status" value="1"/>
</dbReference>
<dbReference type="SUPFAM" id="SSF57783">
    <property type="entry name" value="Zinc beta-ribbon"/>
    <property type="match status" value="1"/>
</dbReference>
<dbReference type="GO" id="GO:0008270">
    <property type="term" value="F:zinc ion binding"/>
    <property type="evidence" value="ECO:0007669"/>
    <property type="project" value="UniProtKB-KW"/>
</dbReference>
<dbReference type="PANTHER" id="PTHR30313">
    <property type="entry name" value="DNA PRIMASE"/>
    <property type="match status" value="1"/>
</dbReference>
<sequence>MINILQETRKVDIVQVVQDLGLDIHEHRKILCPFHEEKTPSLYLYPGTNTYYCFGCGKHGDVIHFYAGFASIEYKTAMHELAHLYVQGYIRKGNTPPPRAGKRPEIAADNLPDTKEYVYQSIHSEIYESFKTYCETQPDTETSQQGLAYLHQRGFSEPTLRSFGIFVIKDYHSANYFLRSQYALADLRECGLYNEKDNLVFYRHCLIIPYYKQNRIVFLQGRIIGSPVDKTPRYQFLSGVPIPLFNSDMLARIRTGKVVYVTEGALDCMTLVQQGLPAVSLGSVTMFKKEWAKLFQRFEVCFWFDNDKAGQQAAKSYQMLFEEAGISSHERKVKDGFKDVNDYFSKRDQGELFG</sequence>
<dbReference type="SUPFAM" id="SSF56731">
    <property type="entry name" value="DNA primase core"/>
    <property type="match status" value="1"/>
</dbReference>
<dbReference type="SMART" id="SM00400">
    <property type="entry name" value="ZnF_CHCC"/>
    <property type="match status" value="1"/>
</dbReference>
<reference evidence="5 6" key="1">
    <citation type="submission" date="2019-02" db="EMBL/GenBank/DDBJ databases">
        <title>Arundinibacter roseus gen. nov., sp. nov., a new member of the family Cytophagaceae.</title>
        <authorList>
            <person name="Szuroczki S."/>
            <person name="Khayer B."/>
            <person name="Sproer C."/>
            <person name="Toumi M."/>
            <person name="Szabo A."/>
            <person name="Felfoldi T."/>
            <person name="Schumann P."/>
            <person name="Toth E."/>
        </authorList>
    </citation>
    <scope>NUCLEOTIDE SEQUENCE [LARGE SCALE GENOMIC DNA]</scope>
    <source>
        <strain evidence="5 6">DMA-k-7a</strain>
    </source>
</reference>
<dbReference type="InterPro" id="IPR050219">
    <property type="entry name" value="DnaG_primase"/>
</dbReference>
<dbReference type="RefSeq" id="WP_132117331.1">
    <property type="nucleotide sequence ID" value="NZ_SMJU01000006.1"/>
</dbReference>
<dbReference type="Gene3D" id="3.90.580.10">
    <property type="entry name" value="Zinc finger, CHC2-type domain"/>
    <property type="match status" value="1"/>
</dbReference>
<dbReference type="InterPro" id="IPR037068">
    <property type="entry name" value="DNA_primase_core_N_sf"/>
</dbReference>
<dbReference type="Gene3D" id="3.90.980.10">
    <property type="entry name" value="DNA primase, catalytic core, N-terminal domain"/>
    <property type="match status" value="1"/>
</dbReference>
<feature type="domain" description="Zinc finger CHC2-type" evidence="4">
    <location>
        <begin position="31"/>
        <end position="82"/>
    </location>
</feature>
<evidence type="ECO:0000256" key="2">
    <source>
        <dbReference type="ARBA" id="ARBA00022771"/>
    </source>
</evidence>
<evidence type="ECO:0000259" key="4">
    <source>
        <dbReference type="SMART" id="SM00400"/>
    </source>
</evidence>
<dbReference type="OrthoDB" id="9804281at2"/>
<dbReference type="GO" id="GO:0003899">
    <property type="term" value="F:DNA-directed RNA polymerase activity"/>
    <property type="evidence" value="ECO:0007669"/>
    <property type="project" value="InterPro"/>
</dbReference>
<organism evidence="5 6">
    <name type="scientific">Arundinibacter roseus</name>
    <dbReference type="NCBI Taxonomy" id="2070510"/>
    <lineage>
        <taxon>Bacteria</taxon>
        <taxon>Pseudomonadati</taxon>
        <taxon>Bacteroidota</taxon>
        <taxon>Cytophagia</taxon>
        <taxon>Cytophagales</taxon>
        <taxon>Spirosomataceae</taxon>
        <taxon>Arundinibacter</taxon>
    </lineage>
</organism>
<dbReference type="AlphaFoldDB" id="A0A4R4KEG5"/>
<dbReference type="Pfam" id="PF01807">
    <property type="entry name" value="Zn_ribbon_DnaG"/>
    <property type="match status" value="1"/>
</dbReference>
<proteinExistence type="predicted"/>
<dbReference type="Pfam" id="PF13155">
    <property type="entry name" value="Toprim_2"/>
    <property type="match status" value="1"/>
</dbReference>
<accession>A0A4R4KEG5</accession>
<name>A0A4R4KEG5_9BACT</name>
<keyword evidence="6" id="KW-1185">Reference proteome</keyword>
<dbReference type="Proteomes" id="UP000295706">
    <property type="component" value="Unassembled WGS sequence"/>
</dbReference>
<evidence type="ECO:0000256" key="3">
    <source>
        <dbReference type="ARBA" id="ARBA00022833"/>
    </source>
</evidence>